<comment type="caution">
    <text evidence="2">The sequence shown here is derived from an EMBL/GenBank/DDBJ whole genome shotgun (WGS) entry which is preliminary data.</text>
</comment>
<name>A0ABU9L864_9XANT</name>
<dbReference type="Proteomes" id="UP001486626">
    <property type="component" value="Unassembled WGS sequence"/>
</dbReference>
<keyword evidence="1" id="KW-0812">Transmembrane</keyword>
<keyword evidence="3" id="KW-1185">Reference proteome</keyword>
<dbReference type="EMBL" id="JAQJCQ010000001">
    <property type="protein sequence ID" value="MEL4890256.1"/>
    <property type="molecule type" value="Genomic_DNA"/>
</dbReference>
<dbReference type="RefSeq" id="WP_342072213.1">
    <property type="nucleotide sequence ID" value="NZ_JAQJCQ010000001.1"/>
</dbReference>
<gene>
    <name evidence="2" type="ORF">PIQ37_02400</name>
</gene>
<evidence type="ECO:0000313" key="2">
    <source>
        <dbReference type="EMBL" id="MEL4890256.1"/>
    </source>
</evidence>
<proteinExistence type="predicted"/>
<keyword evidence="1" id="KW-1133">Transmembrane helix</keyword>
<feature type="transmembrane region" description="Helical" evidence="1">
    <location>
        <begin position="27"/>
        <end position="47"/>
    </location>
</feature>
<evidence type="ECO:0000313" key="3">
    <source>
        <dbReference type="Proteomes" id="UP001486626"/>
    </source>
</evidence>
<feature type="transmembrane region" description="Helical" evidence="1">
    <location>
        <begin position="88"/>
        <end position="112"/>
    </location>
</feature>
<keyword evidence="1" id="KW-0472">Membrane</keyword>
<feature type="transmembrane region" description="Helical" evidence="1">
    <location>
        <begin position="53"/>
        <end position="76"/>
    </location>
</feature>
<reference evidence="2 3" key="1">
    <citation type="journal article" date="2024" name="FEMS Microbiol. Lett.">
        <title>Xanthomonas protegens sp. nov., a novel rice seed-associated bacterium, provides in vivo protection against X. oryzae pv. oryzae, the bacterial leaf blight pathogen.</title>
        <authorList>
            <person name="Rana R."/>
            <person name="Sharma A."/>
            <person name="Madhavan V.N."/>
            <person name="Korpole S."/>
            <person name="Sonti R.V."/>
            <person name="Patel H.K."/>
            <person name="Patil P.B."/>
        </authorList>
    </citation>
    <scope>NUCLEOTIDE SEQUENCE [LARGE SCALE GENOMIC DNA]</scope>
    <source>
        <strain evidence="2 3">PPL118</strain>
    </source>
</reference>
<feature type="transmembrane region" description="Helical" evidence="1">
    <location>
        <begin position="142"/>
        <end position="160"/>
    </location>
</feature>
<organism evidence="2 3">
    <name type="scientific">Xanthomonas protegens</name>
    <dbReference type="NCBI Taxonomy" id="3380705"/>
    <lineage>
        <taxon>Bacteria</taxon>
        <taxon>Pseudomonadati</taxon>
        <taxon>Pseudomonadota</taxon>
        <taxon>Gammaproteobacteria</taxon>
        <taxon>Lysobacterales</taxon>
        <taxon>Lysobacteraceae</taxon>
        <taxon>Xanthomonas</taxon>
    </lineage>
</organism>
<protein>
    <submittedName>
        <fullName evidence="2">Uncharacterized protein</fullName>
    </submittedName>
</protein>
<accession>A0ABU9L864</accession>
<sequence>MLRSPPRRPRRPHQDDRVMQAWKRRSIGILDIGGAGIGFLAIVSQVPNLRQPADWIICAAFAALYSWGIYCGIQLLEGRPNAIRVNRAFWLAQVPAFNSPWVSYMFACGFHLTAGVQFAPLKTGANFMLGSHFLFTLLRPEGASFLGLNLFALAVALILLQQLRRNRADAAIDAAATEAGAAPPHDNAHHGAP</sequence>
<evidence type="ECO:0000256" key="1">
    <source>
        <dbReference type="SAM" id="Phobius"/>
    </source>
</evidence>